<dbReference type="InterPro" id="IPR001227">
    <property type="entry name" value="Ac_transferase_dom_sf"/>
</dbReference>
<dbReference type="EMBL" id="CAJOAX010030918">
    <property type="protein sequence ID" value="CAF4245105.1"/>
    <property type="molecule type" value="Genomic_DNA"/>
</dbReference>
<evidence type="ECO:0000313" key="3">
    <source>
        <dbReference type="EMBL" id="CAF4245105.1"/>
    </source>
</evidence>
<dbReference type="Pfam" id="PF00698">
    <property type="entry name" value="Acyl_transf_1"/>
    <property type="match status" value="1"/>
</dbReference>
<dbReference type="PANTHER" id="PTHR45681:SF6">
    <property type="entry name" value="POLYKETIDE SYNTHASE 37"/>
    <property type="match status" value="1"/>
</dbReference>
<dbReference type="GO" id="GO:0016740">
    <property type="term" value="F:transferase activity"/>
    <property type="evidence" value="ECO:0007669"/>
    <property type="project" value="UniProtKB-KW"/>
</dbReference>
<dbReference type="InterPro" id="IPR014043">
    <property type="entry name" value="Acyl_transferase_dom"/>
</dbReference>
<feature type="domain" description="Malonyl-CoA:ACP transacylase (MAT)" evidence="2">
    <location>
        <begin position="40"/>
        <end position="225"/>
    </location>
</feature>
<evidence type="ECO:0000259" key="2">
    <source>
        <dbReference type="SMART" id="SM00827"/>
    </source>
</evidence>
<dbReference type="Gene3D" id="3.40.366.10">
    <property type="entry name" value="Malonyl-Coenzyme A Acyl Carrier Protein, domain 2"/>
    <property type="match status" value="1"/>
</dbReference>
<sequence length="225" mass="25161">KQLQSQLESYLSNKTDCPSIIFPQEQIPLRHQANGNICFIYSGQGPQWWAMGRQLFFIEPIFRQWIEKIDAEFISISNNSFSLIKHLIEPENENDSQINQTNVAQPAILAVQIALTALWLSWGIRPKIIVGHSVGEVAAAFVAGRLTLRETVQVIYHRSRVQNYNTNQGGRMLALLLSEKDTMELLNGVEDQVQIAAINSPGSVTLGGDGEVLENIVNHLSTNRP</sequence>
<dbReference type="UniPathway" id="UPA00094"/>
<dbReference type="GO" id="GO:0006633">
    <property type="term" value="P:fatty acid biosynthetic process"/>
    <property type="evidence" value="ECO:0007669"/>
    <property type="project" value="UniProtKB-UniPathway"/>
</dbReference>
<dbReference type="SMART" id="SM00827">
    <property type="entry name" value="PKS_AT"/>
    <property type="match status" value="1"/>
</dbReference>
<feature type="non-terminal residue" evidence="3">
    <location>
        <position position="225"/>
    </location>
</feature>
<gene>
    <name evidence="3" type="ORF">OTI717_LOCUS40234</name>
</gene>
<organism evidence="3 4">
    <name type="scientific">Rotaria sordida</name>
    <dbReference type="NCBI Taxonomy" id="392033"/>
    <lineage>
        <taxon>Eukaryota</taxon>
        <taxon>Metazoa</taxon>
        <taxon>Spiralia</taxon>
        <taxon>Gnathifera</taxon>
        <taxon>Rotifera</taxon>
        <taxon>Eurotatoria</taxon>
        <taxon>Bdelloidea</taxon>
        <taxon>Philodinida</taxon>
        <taxon>Philodinidae</taxon>
        <taxon>Rotaria</taxon>
    </lineage>
</organism>
<dbReference type="InterPro" id="IPR016035">
    <property type="entry name" value="Acyl_Trfase/lysoPLipase"/>
</dbReference>
<dbReference type="AlphaFoldDB" id="A0A820E9W7"/>
<comment type="caution">
    <text evidence="3">The sequence shown here is derived from an EMBL/GenBank/DDBJ whole genome shotgun (WGS) entry which is preliminary data.</text>
</comment>
<feature type="non-terminal residue" evidence="3">
    <location>
        <position position="1"/>
    </location>
</feature>
<dbReference type="InterPro" id="IPR016036">
    <property type="entry name" value="Malonyl_transacylase_ACP-bd"/>
</dbReference>
<dbReference type="PANTHER" id="PTHR45681">
    <property type="entry name" value="POLYKETIDE SYNTHASE 44-RELATED"/>
    <property type="match status" value="1"/>
</dbReference>
<proteinExistence type="predicted"/>
<dbReference type="InterPro" id="IPR050444">
    <property type="entry name" value="Polyketide_Synthase"/>
</dbReference>
<name>A0A820E9W7_9BILA</name>
<protein>
    <recommendedName>
        <fullName evidence="2">Malonyl-CoA:ACP transacylase (MAT) domain-containing protein</fullName>
    </recommendedName>
</protein>
<keyword evidence="1" id="KW-0808">Transferase</keyword>
<dbReference type="SUPFAM" id="SSF55048">
    <property type="entry name" value="Probable ACP-binding domain of malonyl-CoA ACP transacylase"/>
    <property type="match status" value="1"/>
</dbReference>
<evidence type="ECO:0000313" key="4">
    <source>
        <dbReference type="Proteomes" id="UP000663823"/>
    </source>
</evidence>
<accession>A0A820E9W7</accession>
<evidence type="ECO:0000256" key="1">
    <source>
        <dbReference type="ARBA" id="ARBA00022679"/>
    </source>
</evidence>
<dbReference type="SUPFAM" id="SSF52151">
    <property type="entry name" value="FabD/lysophospholipase-like"/>
    <property type="match status" value="1"/>
</dbReference>
<dbReference type="Proteomes" id="UP000663823">
    <property type="component" value="Unassembled WGS sequence"/>
</dbReference>
<reference evidence="3" key="1">
    <citation type="submission" date="2021-02" db="EMBL/GenBank/DDBJ databases">
        <authorList>
            <person name="Nowell W R."/>
        </authorList>
    </citation>
    <scope>NUCLEOTIDE SEQUENCE</scope>
</reference>